<dbReference type="EMBL" id="JAXGFP010000002">
    <property type="protein sequence ID" value="MEG3183016.1"/>
    <property type="molecule type" value="Genomic_DNA"/>
</dbReference>
<keyword evidence="5 6" id="KW-0472">Membrane</keyword>
<protein>
    <submittedName>
        <fullName evidence="7">LPS export ABC transporter periplasmic protein LptC</fullName>
    </submittedName>
</protein>
<evidence type="ECO:0000313" key="8">
    <source>
        <dbReference type="Proteomes" id="UP001355056"/>
    </source>
</evidence>
<proteinExistence type="predicted"/>
<evidence type="ECO:0000256" key="3">
    <source>
        <dbReference type="ARBA" id="ARBA00022692"/>
    </source>
</evidence>
<dbReference type="RefSeq" id="WP_332614676.1">
    <property type="nucleotide sequence ID" value="NZ_JAXGFP010000002.1"/>
</dbReference>
<dbReference type="PANTHER" id="PTHR37481:SF1">
    <property type="entry name" value="LIPOPOLYSACCHARIDE EXPORT SYSTEM PROTEIN LPTC"/>
    <property type="match status" value="1"/>
</dbReference>
<keyword evidence="4 6" id="KW-1133">Transmembrane helix</keyword>
<feature type="transmembrane region" description="Helical" evidence="6">
    <location>
        <begin position="12"/>
        <end position="33"/>
    </location>
</feature>
<evidence type="ECO:0000256" key="2">
    <source>
        <dbReference type="ARBA" id="ARBA00022519"/>
    </source>
</evidence>
<dbReference type="Gene3D" id="2.60.450.10">
    <property type="entry name" value="Lipopolysaccharide (LPS) transport protein A like domain"/>
    <property type="match status" value="1"/>
</dbReference>
<dbReference type="PANTHER" id="PTHR37481">
    <property type="entry name" value="LIPOPOLYSACCHARIDE EXPORT SYSTEM PROTEIN LPTC"/>
    <property type="match status" value="1"/>
</dbReference>
<accession>A0ABU7YVR4</accession>
<dbReference type="NCBIfam" id="TIGR04409">
    <property type="entry name" value="LptC_YrbK"/>
    <property type="match status" value="1"/>
</dbReference>
<keyword evidence="8" id="KW-1185">Reference proteome</keyword>
<evidence type="ECO:0000256" key="5">
    <source>
        <dbReference type="ARBA" id="ARBA00023136"/>
    </source>
</evidence>
<evidence type="ECO:0000256" key="4">
    <source>
        <dbReference type="ARBA" id="ARBA00022989"/>
    </source>
</evidence>
<reference evidence="7 8" key="1">
    <citation type="journal article" date="2016" name="Int. J. Syst. Evol. Microbiol.">
        <title>Lysobacter erysipheiresistens sp. nov., an antagonist of powdery mildew, isolated from tobacco-cultivated soil.</title>
        <authorList>
            <person name="Xie B."/>
            <person name="Li T."/>
            <person name="Lin X."/>
            <person name="Wang C.J."/>
            <person name="Chen Y.J."/>
            <person name="Liu W.J."/>
            <person name="Zhao Z.W."/>
        </authorList>
    </citation>
    <scope>NUCLEOTIDE SEQUENCE [LARGE SCALE GENOMIC DNA]</scope>
    <source>
        <strain evidence="7 8">RS-LYSO-3</strain>
    </source>
</reference>
<gene>
    <name evidence="7" type="primary">lptC</name>
    <name evidence="7" type="ORF">SNE34_03195</name>
</gene>
<organism evidence="7 8">
    <name type="scientific">Novilysobacter erysipheiresistens</name>
    <dbReference type="NCBI Taxonomy" id="1749332"/>
    <lineage>
        <taxon>Bacteria</taxon>
        <taxon>Pseudomonadati</taxon>
        <taxon>Pseudomonadota</taxon>
        <taxon>Gammaproteobacteria</taxon>
        <taxon>Lysobacterales</taxon>
        <taxon>Lysobacteraceae</taxon>
        <taxon>Novilysobacter</taxon>
    </lineage>
</organism>
<dbReference type="Pfam" id="PF06835">
    <property type="entry name" value="LptC"/>
    <property type="match status" value="1"/>
</dbReference>
<sequence length="198" mass="21378">MSAAGINLPSMSWRVLVSLGLLAIAAISGWSLWSKRNAPSDTVAAADSRPDYVLHDFTLVALDAQGRETFTLRAPKLARDPGTETMEIVTPLFLIPPREGSSNGDAWQVRADTGWVSAEGDELRLRGAVKAESDGSTDMPVTITTEQLSVFPEADRVTSPVAVTINRPGSILRGNGLEVNLARKQYTLQSEVRSRYAP</sequence>
<comment type="caution">
    <text evidence="7">The sequence shown here is derived from an EMBL/GenBank/DDBJ whole genome shotgun (WGS) entry which is preliminary data.</text>
</comment>
<evidence type="ECO:0000313" key="7">
    <source>
        <dbReference type="EMBL" id="MEG3183016.1"/>
    </source>
</evidence>
<evidence type="ECO:0000256" key="6">
    <source>
        <dbReference type="SAM" id="Phobius"/>
    </source>
</evidence>
<dbReference type="InterPro" id="IPR010664">
    <property type="entry name" value="LipoPS_assembly_LptC-rel"/>
</dbReference>
<keyword evidence="2" id="KW-0997">Cell inner membrane</keyword>
<dbReference type="Proteomes" id="UP001355056">
    <property type="component" value="Unassembled WGS sequence"/>
</dbReference>
<name>A0ABU7YVR4_9GAMM</name>
<dbReference type="InterPro" id="IPR052363">
    <property type="entry name" value="LPS_export_LptC"/>
</dbReference>
<keyword evidence="3 6" id="KW-0812">Transmembrane</keyword>
<evidence type="ECO:0000256" key="1">
    <source>
        <dbReference type="ARBA" id="ARBA00022475"/>
    </source>
</evidence>
<dbReference type="InterPro" id="IPR026265">
    <property type="entry name" value="LptC"/>
</dbReference>
<keyword evidence="1" id="KW-1003">Cell membrane</keyword>